<evidence type="ECO:0000313" key="1">
    <source>
        <dbReference type="EMBL" id="KXZ13442.1"/>
    </source>
</evidence>
<keyword evidence="2" id="KW-1185">Reference proteome</keyword>
<comment type="caution">
    <text evidence="1">The sequence shown here is derived from an EMBL/GenBank/DDBJ whole genome shotgun (WGS) entry which is preliminary data.</text>
</comment>
<dbReference type="InterPro" id="IPR025855">
    <property type="entry name" value="Replic_Relax"/>
</dbReference>
<protein>
    <submittedName>
        <fullName evidence="1">Uncharacterized protein</fullName>
    </submittedName>
</protein>
<sequence length="155" mass="18357">MAGKNNQTVQGVSPKVKLFDVKVQKVNHFLAIADFYIQLKNASGVKMFHVEPNYTEYVRPDACTIWRKTAWFIEVQCSHYTQKTMSEKISRYQTYFNSGEWKSLQFQKENSPFPFVWIIGEHHYKIKTDGIRVFQSKSVEDFLMRYVEKKQKELA</sequence>
<organism evidence="1 2">
    <name type="scientific">Bacillus nakamurai</name>
    <dbReference type="NCBI Taxonomy" id="1793963"/>
    <lineage>
        <taxon>Bacteria</taxon>
        <taxon>Bacillati</taxon>
        <taxon>Bacillota</taxon>
        <taxon>Bacilli</taxon>
        <taxon>Bacillales</taxon>
        <taxon>Bacillaceae</taxon>
        <taxon>Bacillus</taxon>
    </lineage>
</organism>
<reference evidence="2" key="1">
    <citation type="submission" date="2016-02" db="EMBL/GenBank/DDBJ databases">
        <authorList>
            <person name="Dunlap C."/>
        </authorList>
    </citation>
    <scope>NUCLEOTIDE SEQUENCE [LARGE SCALE GENOMIC DNA]</scope>
    <source>
        <strain evidence="2">NRRL B-41092</strain>
    </source>
</reference>
<accession>A0A150F478</accession>
<gene>
    <name evidence="1" type="ORF">AXI58_04720</name>
</gene>
<evidence type="ECO:0000313" key="2">
    <source>
        <dbReference type="Proteomes" id="UP000075430"/>
    </source>
</evidence>
<proteinExistence type="predicted"/>
<dbReference type="Proteomes" id="UP000075430">
    <property type="component" value="Unassembled WGS sequence"/>
</dbReference>
<dbReference type="AlphaFoldDB" id="A0A150F478"/>
<dbReference type="EMBL" id="LSBA01000038">
    <property type="protein sequence ID" value="KXZ13442.1"/>
    <property type="molecule type" value="Genomic_DNA"/>
</dbReference>
<dbReference type="Pfam" id="PF13814">
    <property type="entry name" value="Replic_Relax"/>
    <property type="match status" value="1"/>
</dbReference>
<name>A0A150F478_9BACI</name>